<evidence type="ECO:0000256" key="2">
    <source>
        <dbReference type="SAM" id="Phobius"/>
    </source>
</evidence>
<reference evidence="3 4" key="1">
    <citation type="submission" date="2018-10" db="EMBL/GenBank/DDBJ databases">
        <title>Sequencing the genomes of 1000 actinobacteria strains.</title>
        <authorList>
            <person name="Klenk H.-P."/>
        </authorList>
    </citation>
    <scope>NUCLEOTIDE SEQUENCE [LARGE SCALE GENOMIC DNA]</scope>
    <source>
        <strain evidence="3 4">DSM 45175</strain>
    </source>
</reference>
<dbReference type="EMBL" id="RBKT01000001">
    <property type="protein sequence ID" value="RKR89115.1"/>
    <property type="molecule type" value="Genomic_DNA"/>
</dbReference>
<organism evidence="3 4">
    <name type="scientific">Micromonospora pisi</name>
    <dbReference type="NCBI Taxonomy" id="589240"/>
    <lineage>
        <taxon>Bacteria</taxon>
        <taxon>Bacillati</taxon>
        <taxon>Actinomycetota</taxon>
        <taxon>Actinomycetes</taxon>
        <taxon>Micromonosporales</taxon>
        <taxon>Micromonosporaceae</taxon>
        <taxon>Micromonospora</taxon>
    </lineage>
</organism>
<evidence type="ECO:0000313" key="3">
    <source>
        <dbReference type="EMBL" id="RKR89115.1"/>
    </source>
</evidence>
<keyword evidence="2" id="KW-0812">Transmembrane</keyword>
<comment type="caution">
    <text evidence="3">The sequence shown here is derived from an EMBL/GenBank/DDBJ whole genome shotgun (WGS) entry which is preliminary data.</text>
</comment>
<accession>A0A495JKB4</accession>
<dbReference type="RefSeq" id="WP_246017086.1">
    <property type="nucleotide sequence ID" value="NZ_RBKT01000001.1"/>
</dbReference>
<dbReference type="Proteomes" id="UP000277671">
    <property type="component" value="Unassembled WGS sequence"/>
</dbReference>
<sequence>MAVESGPGPEQSPEGRKGTAKPVADRREGIGGRLTRDRRAARRAKVVAFWAVALLVGTIVIVFVAATWPGGDGGGGTAVPPPEAAERADTVVLLEDAYRAQGVCYGWHLQGGLVPRVSVGSNLGDGVDVESDPTRCRRWVKVVADVTYTSESSESNDYASFWVTSSGDFPGIDYDTGLTRLGLSPDAFIDDPGWAVCRAAVFLPLLVAEAGAAPAVPVRAEPSAAPTPMSLPDPGDDFWRDRWGYLVGAGGLFGITVVLLTVGWFERRHQLSAARVAEARAAARAARRPAPKR</sequence>
<feature type="transmembrane region" description="Helical" evidence="2">
    <location>
        <begin position="46"/>
        <end position="68"/>
    </location>
</feature>
<gene>
    <name evidence="3" type="ORF">BDK92_3452</name>
</gene>
<feature type="region of interest" description="Disordered" evidence="1">
    <location>
        <begin position="1"/>
        <end position="35"/>
    </location>
</feature>
<keyword evidence="4" id="KW-1185">Reference proteome</keyword>
<keyword evidence="2" id="KW-1133">Transmembrane helix</keyword>
<keyword evidence="2" id="KW-0472">Membrane</keyword>
<evidence type="ECO:0000256" key="1">
    <source>
        <dbReference type="SAM" id="MobiDB-lite"/>
    </source>
</evidence>
<feature type="compositionally biased region" description="Basic and acidic residues" evidence="1">
    <location>
        <begin position="13"/>
        <end position="35"/>
    </location>
</feature>
<evidence type="ECO:0000313" key="4">
    <source>
        <dbReference type="Proteomes" id="UP000277671"/>
    </source>
</evidence>
<protein>
    <submittedName>
        <fullName evidence="3">Uncharacterized protein</fullName>
    </submittedName>
</protein>
<proteinExistence type="predicted"/>
<feature type="transmembrane region" description="Helical" evidence="2">
    <location>
        <begin position="243"/>
        <end position="265"/>
    </location>
</feature>
<name>A0A495JKB4_9ACTN</name>
<dbReference type="AlphaFoldDB" id="A0A495JKB4"/>